<evidence type="ECO:0000313" key="3">
    <source>
        <dbReference type="Proteomes" id="UP000620104"/>
    </source>
</evidence>
<evidence type="ECO:0000313" key="2">
    <source>
        <dbReference type="EMBL" id="GHJ86358.1"/>
    </source>
</evidence>
<comment type="caution">
    <text evidence="2">The sequence shown here is derived from an EMBL/GenBank/DDBJ whole genome shotgun (WGS) entry which is preliminary data.</text>
</comment>
<name>A0A8H3TT11_9TREE</name>
<dbReference type="AlphaFoldDB" id="A0A8H3TT11"/>
<protein>
    <submittedName>
        <fullName evidence="2">Uncharacterized protein</fullName>
    </submittedName>
</protein>
<accession>A0A8H3TT11</accession>
<feature type="coiled-coil region" evidence="1">
    <location>
        <begin position="445"/>
        <end position="472"/>
    </location>
</feature>
<dbReference type="Proteomes" id="UP000620104">
    <property type="component" value="Unassembled WGS sequence"/>
</dbReference>
<gene>
    <name evidence="2" type="ORF">NliqN6_2760</name>
</gene>
<sequence>MDSTPIKAPPQTAILRWRKNALLPIAYELIGCPSFTRLLPEKTIVRVKGTGAGPSLFYDTIRRRSSGAKFVLRPSSTSSDGQISPQVHCYLTGLLLAIIYPDGRLKVLHKLEVDHIIPYSLARRPDGHPIVNRNTPENLGFTTSSLNAGKGPWPVSILFSVALLMTTPISRLASLRILDIIKAILRFWPLPRDKTNSRRFASAWLKAVEIQRQVMELFDIRFAQKIPTVSTIFRAEDNVDIRVTALTIGRSRSSKDPSYPALCPRQWAIEHQGLLRRCTASFQRACLDRYGVCYEETLDHVISWDGTREIQAHQQVEALLSWRGVSSGHFEKGLKLYFGMLHMHATVHLKGRKGQEDVWFSDISSPGMYFIYQRSMVTMQRVNPLQLSVSRIDHTDAYHSSGFPDVPFFPLKWVDNWEGLDVSWIGSRWRRQACNIQPNTLTVNLMRLDGNAQQAEQDLESSRKALKGLVSDQNRWLTLENIDRSHQGKLDKFVRLLHIEQPPFLRPAQSVVD</sequence>
<keyword evidence="3" id="KW-1185">Reference proteome</keyword>
<keyword evidence="1" id="KW-0175">Coiled coil</keyword>
<organism evidence="2 3">
    <name type="scientific">Naganishia liquefaciens</name>
    <dbReference type="NCBI Taxonomy" id="104408"/>
    <lineage>
        <taxon>Eukaryota</taxon>
        <taxon>Fungi</taxon>
        <taxon>Dikarya</taxon>
        <taxon>Basidiomycota</taxon>
        <taxon>Agaricomycotina</taxon>
        <taxon>Tremellomycetes</taxon>
        <taxon>Filobasidiales</taxon>
        <taxon>Filobasidiaceae</taxon>
        <taxon>Naganishia</taxon>
    </lineage>
</organism>
<proteinExistence type="predicted"/>
<dbReference type="EMBL" id="BLZA01000018">
    <property type="protein sequence ID" value="GHJ86358.1"/>
    <property type="molecule type" value="Genomic_DNA"/>
</dbReference>
<evidence type="ECO:0000256" key="1">
    <source>
        <dbReference type="SAM" id="Coils"/>
    </source>
</evidence>
<reference evidence="2" key="1">
    <citation type="submission" date="2020-07" db="EMBL/GenBank/DDBJ databases">
        <title>Draft Genome Sequence of a Deep-Sea Yeast, Naganishia (Cryptococcus) liquefaciens strain N6.</title>
        <authorList>
            <person name="Han Y.W."/>
            <person name="Kajitani R."/>
            <person name="Morimoto H."/>
            <person name="Parhat M."/>
            <person name="Tsubouchi H."/>
            <person name="Bakenova O."/>
            <person name="Ogata M."/>
            <person name="Argunhan B."/>
            <person name="Aoki R."/>
            <person name="Kajiwara S."/>
            <person name="Itoh T."/>
            <person name="Iwasaki H."/>
        </authorList>
    </citation>
    <scope>NUCLEOTIDE SEQUENCE</scope>
    <source>
        <strain evidence="2">N6</strain>
    </source>
</reference>